<organism evidence="7 8">
    <name type="scientific">Flammeovirga kamogawensis</name>
    <dbReference type="NCBI Taxonomy" id="373891"/>
    <lineage>
        <taxon>Bacteria</taxon>
        <taxon>Pseudomonadati</taxon>
        <taxon>Bacteroidota</taxon>
        <taxon>Cytophagia</taxon>
        <taxon>Cytophagales</taxon>
        <taxon>Flammeovirgaceae</taxon>
        <taxon>Flammeovirga</taxon>
    </lineage>
</organism>
<protein>
    <recommendedName>
        <fullName evidence="4">Mannan endo-1,4-beta-mannosidase</fullName>
        <ecNumber evidence="4">3.2.1.78</ecNumber>
    </recommendedName>
</protein>
<dbReference type="Proteomes" id="UP000682802">
    <property type="component" value="Plasmid p1"/>
</dbReference>
<dbReference type="PROSITE" id="PS51764">
    <property type="entry name" value="GH26"/>
    <property type="match status" value="1"/>
</dbReference>
<keyword evidence="8" id="KW-1185">Reference proteome</keyword>
<evidence type="ECO:0000256" key="2">
    <source>
        <dbReference type="ARBA" id="ARBA00022801"/>
    </source>
</evidence>
<name>A0ABX8H5E1_9BACT</name>
<keyword evidence="4" id="KW-0732">Signal</keyword>
<geneLocation type="plasmid" evidence="7 8">
    <name>p1</name>
</geneLocation>
<dbReference type="PRINTS" id="PR00739">
    <property type="entry name" value="GLHYDRLASE26"/>
</dbReference>
<dbReference type="InterPro" id="IPR017853">
    <property type="entry name" value="GH"/>
</dbReference>
<dbReference type="EC" id="3.2.1.78" evidence="4"/>
<keyword evidence="7" id="KW-0614">Plasmid</keyword>
<comment type="catalytic activity">
    <reaction evidence="4">
        <text>Random hydrolysis of (1-&gt;4)-beta-D-mannosidic linkages in mannans, galactomannans and glucomannans.</text>
        <dbReference type="EC" id="3.2.1.78"/>
    </reaction>
</comment>
<dbReference type="GO" id="GO:0016787">
    <property type="term" value="F:hydrolase activity"/>
    <property type="evidence" value="ECO:0007669"/>
    <property type="project" value="UniProtKB-KW"/>
</dbReference>
<dbReference type="Gene3D" id="3.20.20.80">
    <property type="entry name" value="Glycosidases"/>
    <property type="match status" value="1"/>
</dbReference>
<evidence type="ECO:0000313" key="7">
    <source>
        <dbReference type="EMBL" id="QWG10641.1"/>
    </source>
</evidence>
<keyword evidence="4" id="KW-0119">Carbohydrate metabolism</keyword>
<dbReference type="PANTHER" id="PTHR40079">
    <property type="entry name" value="MANNAN ENDO-1,4-BETA-MANNOSIDASE E-RELATED"/>
    <property type="match status" value="1"/>
</dbReference>
<comment type="subcellular location">
    <subcellularLocation>
        <location evidence="4">Secreted</location>
    </subcellularLocation>
</comment>
<evidence type="ECO:0000256" key="1">
    <source>
        <dbReference type="ARBA" id="ARBA00007754"/>
    </source>
</evidence>
<keyword evidence="2 4" id="KW-0378">Hydrolase</keyword>
<dbReference type="RefSeq" id="WP_144077134.1">
    <property type="nucleotide sequence ID" value="NZ_CP076130.1"/>
</dbReference>
<feature type="chain" id="PRO_5045015384" description="Mannan endo-1,4-beta-mannosidase" evidence="4">
    <location>
        <begin position="23"/>
        <end position="379"/>
    </location>
</feature>
<evidence type="ECO:0000256" key="3">
    <source>
        <dbReference type="ARBA" id="ARBA00023295"/>
    </source>
</evidence>
<feature type="signal peptide" evidence="4">
    <location>
        <begin position="1"/>
        <end position="22"/>
    </location>
</feature>
<evidence type="ECO:0000313" key="8">
    <source>
        <dbReference type="Proteomes" id="UP000682802"/>
    </source>
</evidence>
<dbReference type="SUPFAM" id="SSF51445">
    <property type="entry name" value="(Trans)glycosidases"/>
    <property type="match status" value="1"/>
</dbReference>
<reference evidence="7 8" key="1">
    <citation type="submission" date="2021-05" db="EMBL/GenBank/DDBJ databases">
        <title>Comparative genomic studies on the polysaccharide-degrading batcterial strains of the Flammeovirga genus.</title>
        <authorList>
            <person name="Zewei F."/>
            <person name="Zheng Z."/>
            <person name="Yu L."/>
            <person name="Ruyue G."/>
            <person name="Yanhong M."/>
            <person name="Yuanyuan C."/>
            <person name="Jingyan G."/>
            <person name="Wenjun H."/>
        </authorList>
    </citation>
    <scope>NUCLEOTIDE SEQUENCE [LARGE SCALE GENOMIC DNA]</scope>
    <source>
        <strain evidence="7 8">YS10</strain>
        <plasmid evidence="7 8">p1</plasmid>
    </source>
</reference>
<dbReference type="InterPro" id="IPR016714">
    <property type="entry name" value="MANB/E"/>
</dbReference>
<keyword evidence="4" id="KW-0964">Secreted</keyword>
<proteinExistence type="inferred from homology"/>
<comment type="similarity">
    <text evidence="1 4 5">Belongs to the glycosyl hydrolase 26 family.</text>
</comment>
<accession>A0ABX8H5E1</accession>
<feature type="active site" description="Proton donor" evidence="5">
    <location>
        <position position="189"/>
    </location>
</feature>
<gene>
    <name evidence="7" type="ORF">KM029_24985</name>
</gene>
<feature type="active site" description="Nucleophile" evidence="5">
    <location>
        <position position="297"/>
    </location>
</feature>
<dbReference type="InterPro" id="IPR022790">
    <property type="entry name" value="GH26_dom"/>
</dbReference>
<feature type="domain" description="GH26" evidence="6">
    <location>
        <begin position="39"/>
        <end position="371"/>
    </location>
</feature>
<evidence type="ECO:0000256" key="4">
    <source>
        <dbReference type="PIRNR" id="PIRNR018168"/>
    </source>
</evidence>
<sequence length="379" mass="44322">MKKIIINITLLLSVLFVQNNYAAKTQDGQPTLNDKKATTETVQLYQKLKRISENEKTVFGHQDDLAYGYHWWGNDSDIKQVTGDYPGLYGWDMGHLGDEKNLDGVAFSDIKKYIEQTHLRGGITTLSWHMINLKMESSSWDKTAVVDQMLKGGKYHKQFLKKLDLFAEFVNSLEVNNKKIPVLYRPWHEHNGSWFWWGAGNCSKEDYIKLWQFTVNYLRNKKDVHNIIYVYSTDAFKSEEEYLDRYPGDDYVDILGFDDYGAFKPNATKEREDWVVRELETVAKLADAKNKLCAFTESGLEAVTDDTFFTKRLLSKLNYNEWTKKAAYVMLWRNANYEKEQRDHFYVPYKGHSSAADFINFKNDQSILFEADLKELKLN</sequence>
<evidence type="ECO:0000256" key="5">
    <source>
        <dbReference type="PROSITE-ProRule" id="PRU01100"/>
    </source>
</evidence>
<keyword evidence="3 4" id="KW-0326">Glycosidase</keyword>
<dbReference type="InterPro" id="IPR000805">
    <property type="entry name" value="Glyco_hydro_26"/>
</dbReference>
<dbReference type="EMBL" id="CP076130">
    <property type="protein sequence ID" value="QWG10641.1"/>
    <property type="molecule type" value="Genomic_DNA"/>
</dbReference>
<dbReference type="PANTHER" id="PTHR40079:SF4">
    <property type="entry name" value="GH26 DOMAIN-CONTAINING PROTEIN-RELATED"/>
    <property type="match status" value="1"/>
</dbReference>
<evidence type="ECO:0000259" key="6">
    <source>
        <dbReference type="PROSITE" id="PS51764"/>
    </source>
</evidence>
<dbReference type="PIRSF" id="PIRSF018168">
    <property type="entry name" value="Mannan-1_4-beta-mannosidase"/>
    <property type="match status" value="1"/>
</dbReference>
<dbReference type="Pfam" id="PF02156">
    <property type="entry name" value="Glyco_hydro_26"/>
    <property type="match status" value="1"/>
</dbReference>